<dbReference type="PANTHER" id="PTHR43794">
    <property type="entry name" value="AMINOHYDROLASE SSNA-RELATED"/>
    <property type="match status" value="1"/>
</dbReference>
<dbReference type="InterPro" id="IPR011059">
    <property type="entry name" value="Metal-dep_hydrolase_composite"/>
</dbReference>
<dbReference type="SUPFAM" id="SSF51556">
    <property type="entry name" value="Metallo-dependent hydrolases"/>
    <property type="match status" value="1"/>
</dbReference>
<dbReference type="InterPro" id="IPR006680">
    <property type="entry name" value="Amidohydro-rel"/>
</dbReference>
<dbReference type="AlphaFoldDB" id="A0A143CB83"/>
<dbReference type="STRING" id="1783515.A4E84_36470"/>
<dbReference type="EMBL" id="CP015098">
    <property type="protein sequence ID" value="AMW14499.1"/>
    <property type="molecule type" value="Genomic_DNA"/>
</dbReference>
<reference evidence="4" key="1">
    <citation type="submission" date="2016-04" db="EMBL/GenBank/DDBJ databases">
        <authorList>
            <person name="Zhang B."/>
        </authorList>
    </citation>
    <scope>NUCLEOTIDE SEQUENCE [LARGE SCALE GENOMIC DNA]</scope>
    <source>
        <strain evidence="4">S10</strain>
    </source>
</reference>
<dbReference type="RefSeq" id="WP_062930640.1">
    <property type="nucleotide sequence ID" value="NZ_CP015098.1"/>
</dbReference>
<organism evidence="3 4">
    <name type="scientific">Streptomyces qaidamensis</name>
    <dbReference type="NCBI Taxonomy" id="1783515"/>
    <lineage>
        <taxon>Bacteria</taxon>
        <taxon>Bacillati</taxon>
        <taxon>Actinomycetota</taxon>
        <taxon>Actinomycetes</taxon>
        <taxon>Kitasatosporales</taxon>
        <taxon>Streptomycetaceae</taxon>
        <taxon>Streptomyces</taxon>
        <taxon>Streptomyces aurantiacus group</taxon>
    </lineage>
</organism>
<dbReference type="Gene3D" id="3.20.20.140">
    <property type="entry name" value="Metal-dependent hydrolases"/>
    <property type="match status" value="1"/>
</dbReference>
<evidence type="ECO:0000313" key="4">
    <source>
        <dbReference type="Proteomes" id="UP000076096"/>
    </source>
</evidence>
<dbReference type="Proteomes" id="UP000076096">
    <property type="component" value="Chromosome"/>
</dbReference>
<proteinExistence type="predicted"/>
<dbReference type="GO" id="GO:0016810">
    <property type="term" value="F:hydrolase activity, acting on carbon-nitrogen (but not peptide) bonds"/>
    <property type="evidence" value="ECO:0007669"/>
    <property type="project" value="InterPro"/>
</dbReference>
<dbReference type="KEGG" id="stsi:A4E84_36470"/>
<keyword evidence="4" id="KW-1185">Reference proteome</keyword>
<protein>
    <recommendedName>
        <fullName evidence="2">Amidohydrolase-related domain-containing protein</fullName>
    </recommendedName>
</protein>
<keyword evidence="1" id="KW-0378">Hydrolase</keyword>
<dbReference type="PANTHER" id="PTHR43794:SF11">
    <property type="entry name" value="AMIDOHYDROLASE-RELATED DOMAIN-CONTAINING PROTEIN"/>
    <property type="match status" value="1"/>
</dbReference>
<dbReference type="Pfam" id="PF01979">
    <property type="entry name" value="Amidohydro_1"/>
    <property type="match status" value="2"/>
</dbReference>
<dbReference type="InterPro" id="IPR050287">
    <property type="entry name" value="MTA/SAH_deaminase"/>
</dbReference>
<feature type="domain" description="Amidohydrolase-related" evidence="2">
    <location>
        <begin position="76"/>
        <end position="183"/>
    </location>
</feature>
<dbReference type="Gene3D" id="2.30.40.10">
    <property type="entry name" value="Urease, subunit C, domain 1"/>
    <property type="match status" value="1"/>
</dbReference>
<gene>
    <name evidence="3" type="ORF">A4E84_36470</name>
</gene>
<evidence type="ECO:0000313" key="3">
    <source>
        <dbReference type="EMBL" id="AMW14499.1"/>
    </source>
</evidence>
<sequence>MEPSSTRVGEVLAGRAEDPQRSAILRHAEVVTMDPDRPRSERSDVFIRGSRIEAVGADLGHLADENTVVVDLTEHIVLPGFIDCHVHAWEGVFRGAVPDASFPDYMAFAHMACAPLMTPDEMRVGQQLTAVQAINAGVTTIVDNSHNAKSVEHALAAMDGLRSTGIRAVFAVGAPAVDTDPEKFLRTFSELRSAYPDDDELLTLRLFSPMPSRGVFEFARATGVGVSAELVLGVPVPQLGLPAAVGDFFGEGLIGADDTFNHCIGVSARQWSELRDVGAGVNVTPRSDPHFGIGPAFPAVLQAQESGAVFGISSDNEVCYGLDFFTEMRTLLTLQRSAAFARLNSSSGEQAISPFGTLDTLRAATSGGAPSAGMPGRLGMLKAGLPADLIAVSTERLHLRPRGDAVGTVVNFCTTSDVDVVFVNGTLRKWGEGIIGIDVARTIAEAEQCRERVLGAVNAV</sequence>
<dbReference type="SUPFAM" id="SSF51338">
    <property type="entry name" value="Composite domain of metallo-dependent hydrolases"/>
    <property type="match status" value="1"/>
</dbReference>
<evidence type="ECO:0000256" key="1">
    <source>
        <dbReference type="ARBA" id="ARBA00022801"/>
    </source>
</evidence>
<accession>A0A143CB83</accession>
<name>A0A143CB83_9ACTN</name>
<feature type="domain" description="Amidohydrolase-related" evidence="2">
    <location>
        <begin position="262"/>
        <end position="426"/>
    </location>
</feature>
<evidence type="ECO:0000259" key="2">
    <source>
        <dbReference type="Pfam" id="PF01979"/>
    </source>
</evidence>
<dbReference type="InterPro" id="IPR032466">
    <property type="entry name" value="Metal_Hydrolase"/>
</dbReference>